<keyword evidence="6" id="KW-0472">Membrane</keyword>
<comment type="caution">
    <text evidence="9">The sequence shown here is derived from an EMBL/GenBank/DDBJ whole genome shotgun (WGS) entry which is preliminary data.</text>
</comment>
<organism evidence="9 10">
    <name type="scientific">Niveispirillum lacus</name>
    <dbReference type="NCBI Taxonomy" id="1981099"/>
    <lineage>
        <taxon>Bacteria</taxon>
        <taxon>Pseudomonadati</taxon>
        <taxon>Pseudomonadota</taxon>
        <taxon>Alphaproteobacteria</taxon>
        <taxon>Rhodospirillales</taxon>
        <taxon>Azospirillaceae</taxon>
        <taxon>Niveispirillum</taxon>
    </lineage>
</organism>
<evidence type="ECO:0000313" key="10">
    <source>
        <dbReference type="Proteomes" id="UP000216998"/>
    </source>
</evidence>
<dbReference type="Gene3D" id="3.30.450.20">
    <property type="entry name" value="PAS domain"/>
    <property type="match status" value="1"/>
</dbReference>
<evidence type="ECO:0000256" key="3">
    <source>
        <dbReference type="ARBA" id="ARBA00023224"/>
    </source>
</evidence>
<dbReference type="InterPro" id="IPR004090">
    <property type="entry name" value="Chemotax_Me-accpt_rcpt"/>
</dbReference>
<dbReference type="Gene3D" id="6.10.340.10">
    <property type="match status" value="1"/>
</dbReference>
<dbReference type="SUPFAM" id="SSF58104">
    <property type="entry name" value="Methyl-accepting chemotaxis protein (MCP) signaling domain"/>
    <property type="match status" value="1"/>
</dbReference>
<feature type="transmembrane region" description="Helical" evidence="6">
    <location>
        <begin position="92"/>
        <end position="116"/>
    </location>
</feature>
<dbReference type="OrthoDB" id="8320983at2"/>
<dbReference type="GO" id="GO:0006935">
    <property type="term" value="P:chemotaxis"/>
    <property type="evidence" value="ECO:0007669"/>
    <property type="project" value="InterPro"/>
</dbReference>
<dbReference type="GO" id="GO:0007165">
    <property type="term" value="P:signal transduction"/>
    <property type="evidence" value="ECO:0007669"/>
    <property type="project" value="UniProtKB-KW"/>
</dbReference>
<name>A0A255Z575_9PROT</name>
<dbReference type="PRINTS" id="PR00260">
    <property type="entry name" value="CHEMTRNSDUCR"/>
</dbReference>
<dbReference type="GO" id="GO:0004888">
    <property type="term" value="F:transmembrane signaling receptor activity"/>
    <property type="evidence" value="ECO:0007669"/>
    <property type="project" value="InterPro"/>
</dbReference>
<keyword evidence="6" id="KW-1133">Transmembrane helix</keyword>
<dbReference type="Gene3D" id="1.10.287.950">
    <property type="entry name" value="Methyl-accepting chemotaxis protein"/>
    <property type="match status" value="1"/>
</dbReference>
<feature type="domain" description="T-SNARE coiled-coil homology" evidence="8">
    <location>
        <begin position="455"/>
        <end position="517"/>
    </location>
</feature>
<dbReference type="SMART" id="SM00283">
    <property type="entry name" value="MA"/>
    <property type="match status" value="1"/>
</dbReference>
<evidence type="ECO:0000256" key="2">
    <source>
        <dbReference type="ARBA" id="ARBA00022519"/>
    </source>
</evidence>
<comment type="similarity">
    <text evidence="4">Belongs to the methyl-accepting chemotaxis (MCP) protein family.</text>
</comment>
<dbReference type="PROSITE" id="PS50111">
    <property type="entry name" value="CHEMOTAXIS_TRANSDUC_2"/>
    <property type="match status" value="1"/>
</dbReference>
<sequence length="559" mass="58598">MEGVAAAVAKITDIRSALPEPFGRRSADLVAGMNTYRDGYRRLGEIQSSRNTEMVDFTRNGNAITAITEAQRARFSTQSEEAERSIASSINLLSWILIAVAAGGAFLVTLFSLLVVRSVSRTVGDVTGKLESLSAGDTDMTFQELPGNGDVARLNRSMIGLRASVAEAYRLKQMADDMPINVMLADPATGIITYANKTALETLDRMQAHLPVKAGSVVGSAIDLFYKDPATQRSVIADTARLPWTTRLTIGPDTVSLRINAVNDRNGRYVAAMLSWSVITQQVRLADDFERNVKRVVQVVASSATKMQTAAETVSTAADDSAQQTATVAASAMQASANVQTVASAAEELAASIAEIGRQVETSAQKASAAVERARATDETVNGLVLASQKIGAVVELITNIANQTNLLALNATIEAARAGEAGKGFAVVANEVKSLANQTAKATGDIAAQVDAIQAISNDAVEAIRAIGRTVEDVSSISAQIAAAVEEQNAATAEIARNVQQASAGTSDVTMAIDGVQKATFRTGTASSQMLGSASDLSAQAERLGNEVDRFLATVRAA</sequence>
<dbReference type="Proteomes" id="UP000216998">
    <property type="component" value="Unassembled WGS sequence"/>
</dbReference>
<keyword evidence="3 5" id="KW-0807">Transducer</keyword>
<evidence type="ECO:0000256" key="6">
    <source>
        <dbReference type="SAM" id="Phobius"/>
    </source>
</evidence>
<dbReference type="InterPro" id="IPR004089">
    <property type="entry name" value="MCPsignal_dom"/>
</dbReference>
<dbReference type="AlphaFoldDB" id="A0A255Z575"/>
<comment type="subcellular location">
    <subcellularLocation>
        <location evidence="1">Cell inner membrane</location>
        <topology evidence="1">Multi-pass membrane protein</topology>
    </subcellularLocation>
</comment>
<evidence type="ECO:0000256" key="4">
    <source>
        <dbReference type="ARBA" id="ARBA00029447"/>
    </source>
</evidence>
<proteinExistence type="inferred from homology"/>
<dbReference type="PANTHER" id="PTHR32089:SF112">
    <property type="entry name" value="LYSOZYME-LIKE PROTEIN-RELATED"/>
    <property type="match status" value="1"/>
</dbReference>
<keyword evidence="6" id="KW-0812">Transmembrane</keyword>
<dbReference type="PANTHER" id="PTHR32089">
    <property type="entry name" value="METHYL-ACCEPTING CHEMOTAXIS PROTEIN MCPB"/>
    <property type="match status" value="1"/>
</dbReference>
<feature type="domain" description="Methyl-accepting transducer" evidence="7">
    <location>
        <begin position="303"/>
        <end position="539"/>
    </location>
</feature>
<evidence type="ECO:0000313" key="9">
    <source>
        <dbReference type="EMBL" id="OYQ36581.1"/>
    </source>
</evidence>
<keyword evidence="10" id="KW-1185">Reference proteome</keyword>
<gene>
    <name evidence="9" type="ORF">CHU95_04680</name>
</gene>
<evidence type="ECO:0000256" key="5">
    <source>
        <dbReference type="PROSITE-ProRule" id="PRU00284"/>
    </source>
</evidence>
<keyword evidence="2" id="KW-0997">Cell inner membrane</keyword>
<dbReference type="EMBL" id="NOXU01000022">
    <property type="protein sequence ID" value="OYQ36581.1"/>
    <property type="molecule type" value="Genomic_DNA"/>
</dbReference>
<evidence type="ECO:0000259" key="8">
    <source>
        <dbReference type="PROSITE" id="PS50192"/>
    </source>
</evidence>
<evidence type="ECO:0000256" key="1">
    <source>
        <dbReference type="ARBA" id="ARBA00004429"/>
    </source>
</evidence>
<evidence type="ECO:0008006" key="11">
    <source>
        <dbReference type="Google" id="ProtNLM"/>
    </source>
</evidence>
<accession>A0A255Z575</accession>
<dbReference type="GO" id="GO:0005886">
    <property type="term" value="C:plasma membrane"/>
    <property type="evidence" value="ECO:0007669"/>
    <property type="project" value="UniProtKB-SubCell"/>
</dbReference>
<protein>
    <recommendedName>
        <fullName evidence="11">Chemotaxis protein</fullName>
    </recommendedName>
</protein>
<dbReference type="Pfam" id="PF00015">
    <property type="entry name" value="MCPsignal"/>
    <property type="match status" value="1"/>
</dbReference>
<reference evidence="9 10" key="1">
    <citation type="submission" date="2017-07" db="EMBL/GenBank/DDBJ databases">
        <title>Niveispirillum cyanobacteriorum sp. nov., isolated from cyanobacterial aggregates in a eutrophic lake.</title>
        <authorList>
            <person name="Cai H."/>
        </authorList>
    </citation>
    <scope>NUCLEOTIDE SEQUENCE [LARGE SCALE GENOMIC DNA]</scope>
    <source>
        <strain evidence="10">TH1-14</strain>
    </source>
</reference>
<keyword evidence="2" id="KW-1003">Cell membrane</keyword>
<dbReference type="PROSITE" id="PS50192">
    <property type="entry name" value="T_SNARE"/>
    <property type="match status" value="1"/>
</dbReference>
<evidence type="ECO:0000259" key="7">
    <source>
        <dbReference type="PROSITE" id="PS50111"/>
    </source>
</evidence>
<dbReference type="InterPro" id="IPR000727">
    <property type="entry name" value="T_SNARE_dom"/>
</dbReference>